<feature type="transmembrane region" description="Helical" evidence="8">
    <location>
        <begin position="298"/>
        <end position="316"/>
    </location>
</feature>
<evidence type="ECO:0000256" key="8">
    <source>
        <dbReference type="SAM" id="Phobius"/>
    </source>
</evidence>
<dbReference type="PATRIC" id="fig|1459.3.peg.3035"/>
<feature type="transmembrane region" description="Helical" evidence="8">
    <location>
        <begin position="108"/>
        <end position="129"/>
    </location>
</feature>
<evidence type="ECO:0000256" key="5">
    <source>
        <dbReference type="ARBA" id="ARBA00022692"/>
    </source>
</evidence>
<dbReference type="PANTHER" id="PTHR34975">
    <property type="entry name" value="SPORE GERMINATION PROTEIN A2"/>
    <property type="match status" value="1"/>
</dbReference>
<dbReference type="NCBIfam" id="TIGR00912">
    <property type="entry name" value="2A0309"/>
    <property type="match status" value="1"/>
</dbReference>
<reference evidence="10" key="1">
    <citation type="submission" date="2015-07" db="EMBL/GenBank/DDBJ databases">
        <title>Fjat-10036 dsm4.</title>
        <authorList>
            <person name="Liu B."/>
            <person name="Wang J."/>
            <person name="Zhu Y."/>
            <person name="Liu G."/>
            <person name="Chen Q."/>
            <person name="Chen Z."/>
            <person name="Lan J."/>
            <person name="Che J."/>
            <person name="Ge C."/>
            <person name="Shi H."/>
            <person name="Pan Z."/>
            <person name="Liu X."/>
        </authorList>
    </citation>
    <scope>NUCLEOTIDE SEQUENCE [LARGE SCALE GENOMIC DNA]</scope>
    <source>
        <strain evidence="10">DSM 4</strain>
    </source>
</reference>
<dbReference type="AlphaFoldDB" id="A0A0M0GEH8"/>
<dbReference type="STRING" id="1459.AF332_14040"/>
<name>A0A0M0GEH8_SPOGL</name>
<protein>
    <submittedName>
        <fullName evidence="9">Spore gernimation protein GerXB</fullName>
    </submittedName>
</protein>
<feature type="transmembrane region" description="Helical" evidence="8">
    <location>
        <begin position="328"/>
        <end position="350"/>
    </location>
</feature>
<feature type="transmembrane region" description="Helical" evidence="8">
    <location>
        <begin position="211"/>
        <end position="234"/>
    </location>
</feature>
<comment type="caution">
    <text evidence="9">The sequence shown here is derived from an EMBL/GenBank/DDBJ whole genome shotgun (WGS) entry which is preliminary data.</text>
</comment>
<feature type="transmembrane region" description="Helical" evidence="8">
    <location>
        <begin position="35"/>
        <end position="57"/>
    </location>
</feature>
<keyword evidence="10" id="KW-1185">Reference proteome</keyword>
<evidence type="ECO:0000256" key="3">
    <source>
        <dbReference type="ARBA" id="ARBA00022448"/>
    </source>
</evidence>
<dbReference type="PANTHER" id="PTHR34975:SF2">
    <property type="entry name" value="SPORE GERMINATION PROTEIN A2"/>
    <property type="match status" value="1"/>
</dbReference>
<feature type="transmembrane region" description="Helical" evidence="8">
    <location>
        <begin position="77"/>
        <end position="96"/>
    </location>
</feature>
<sequence>MKYSRLQISFMLILFTGISNHVMILPHLLRVANRDAWVCALAAYGILLLWGILIYVLLRRLNGESLYGWSKDRAGIFISKGLMFVFALYFFVTGTLSSYDFILLVKVYFLPLTPGWIVSGCFFILCIWAAFKGLKVIVYVSAALLPIVWLLGFFVAFATWEEKEYSILFPILMDGFEPLMNGTLVVLGGSIDLLVLLLIQDKLQKSYKYLHILILITVLLGLVLGPTMGSIASFGPSVASSFRFPAFEQWRLVQLGRQISHLDFLAVFQFLSGSIIKVSLCLFFLTDLFEIKTKKTNMFLLLIFGGLFSIVSIVPLSDLWLQKMIAGYYYPILFLMGFSISLFLFIISFLPKKKGSAIISGA</sequence>
<gene>
    <name evidence="9" type="ORF">AF332_14040</name>
</gene>
<evidence type="ECO:0000256" key="7">
    <source>
        <dbReference type="ARBA" id="ARBA00023136"/>
    </source>
</evidence>
<dbReference type="EMBL" id="LGUF01000007">
    <property type="protein sequence ID" value="KON87836.1"/>
    <property type="molecule type" value="Genomic_DNA"/>
</dbReference>
<dbReference type="Pfam" id="PF03845">
    <property type="entry name" value="Spore_permease"/>
    <property type="match status" value="1"/>
</dbReference>
<evidence type="ECO:0000256" key="1">
    <source>
        <dbReference type="ARBA" id="ARBA00004141"/>
    </source>
</evidence>
<dbReference type="GO" id="GO:0009847">
    <property type="term" value="P:spore germination"/>
    <property type="evidence" value="ECO:0007669"/>
    <property type="project" value="InterPro"/>
</dbReference>
<feature type="transmembrane region" description="Helical" evidence="8">
    <location>
        <begin position="12"/>
        <end position="29"/>
    </location>
</feature>
<dbReference type="Proteomes" id="UP000037109">
    <property type="component" value="Unassembled WGS sequence"/>
</dbReference>
<dbReference type="RefSeq" id="WP_053435190.1">
    <property type="nucleotide sequence ID" value="NZ_LGUF01000007.1"/>
</dbReference>
<proteinExistence type="inferred from homology"/>
<evidence type="ECO:0000313" key="9">
    <source>
        <dbReference type="EMBL" id="KON87836.1"/>
    </source>
</evidence>
<dbReference type="InterPro" id="IPR004761">
    <property type="entry name" value="Spore_GerAB"/>
</dbReference>
<comment type="subcellular location">
    <subcellularLocation>
        <location evidence="1">Membrane</location>
        <topology evidence="1">Multi-pass membrane protein</topology>
    </subcellularLocation>
</comment>
<evidence type="ECO:0000313" key="10">
    <source>
        <dbReference type="Proteomes" id="UP000037109"/>
    </source>
</evidence>
<dbReference type="GO" id="GO:0016020">
    <property type="term" value="C:membrane"/>
    <property type="evidence" value="ECO:0007669"/>
    <property type="project" value="UniProtKB-SubCell"/>
</dbReference>
<evidence type="ECO:0000256" key="4">
    <source>
        <dbReference type="ARBA" id="ARBA00022544"/>
    </source>
</evidence>
<comment type="similarity">
    <text evidence="2">Belongs to the amino acid-polyamine-organocation (APC) superfamily. Spore germination protein (SGP) (TC 2.A.3.9) family.</text>
</comment>
<keyword evidence="6 8" id="KW-1133">Transmembrane helix</keyword>
<accession>A0A0M0GEH8</accession>
<keyword evidence="5 8" id="KW-0812">Transmembrane</keyword>
<keyword evidence="7 8" id="KW-0472">Membrane</keyword>
<feature type="transmembrane region" description="Helical" evidence="8">
    <location>
        <begin position="264"/>
        <end position="286"/>
    </location>
</feature>
<keyword evidence="3" id="KW-0813">Transport</keyword>
<keyword evidence="4" id="KW-0309">Germination</keyword>
<evidence type="ECO:0000256" key="6">
    <source>
        <dbReference type="ARBA" id="ARBA00022989"/>
    </source>
</evidence>
<feature type="transmembrane region" description="Helical" evidence="8">
    <location>
        <begin position="136"/>
        <end position="159"/>
    </location>
</feature>
<evidence type="ECO:0000256" key="2">
    <source>
        <dbReference type="ARBA" id="ARBA00007998"/>
    </source>
</evidence>
<feature type="transmembrane region" description="Helical" evidence="8">
    <location>
        <begin position="179"/>
        <end position="199"/>
    </location>
</feature>
<organism evidence="9 10">
    <name type="scientific">Sporosarcina globispora</name>
    <name type="common">Bacillus globisporus</name>
    <dbReference type="NCBI Taxonomy" id="1459"/>
    <lineage>
        <taxon>Bacteria</taxon>
        <taxon>Bacillati</taxon>
        <taxon>Bacillota</taxon>
        <taxon>Bacilli</taxon>
        <taxon>Bacillales</taxon>
        <taxon>Caryophanaceae</taxon>
        <taxon>Sporosarcina</taxon>
    </lineage>
</organism>
<dbReference type="OrthoDB" id="2381188at2"/>